<evidence type="ECO:0000256" key="1">
    <source>
        <dbReference type="ARBA" id="ARBA00004192"/>
    </source>
</evidence>
<reference evidence="4" key="1">
    <citation type="submission" date="2020-02" db="EMBL/GenBank/DDBJ databases">
        <authorList>
            <person name="Soliman H.K."/>
            <person name="Ahmed O.S."/>
            <person name="Abouelhoda M."/>
            <person name="Bahnassy A."/>
            <person name="Zekri A.R.N."/>
        </authorList>
    </citation>
    <scope>NUCLEOTIDE SEQUENCE</scope>
    <source>
        <strain evidence="4">EGHKS4R3</strain>
    </source>
</reference>
<sequence>MSTLPKPQRKPKETPSVVHRTLSSRAAGRSLVEFTCCLAGARHWVCERYARLPSGHSPVVGANPSLRRVHARAGPGLSPDILGPCMAMRVADGQAGSCPPAALGLHGAQMTPGEDPAIWVRSSIP</sequence>
<name>A0A859ASY6_9HEPC</name>
<accession>A0A859ASY6</accession>
<feature type="domain" description="Hepatitis C virus Core protein N-terminal" evidence="3">
    <location>
        <begin position="2"/>
        <end position="124"/>
    </location>
</feature>
<dbReference type="GO" id="GO:0005198">
    <property type="term" value="F:structural molecule activity"/>
    <property type="evidence" value="ECO:0007669"/>
    <property type="project" value="InterPro"/>
</dbReference>
<proteinExistence type="predicted"/>
<dbReference type="InterPro" id="IPR002522">
    <property type="entry name" value="HCV_core_N"/>
</dbReference>
<dbReference type="GO" id="GO:0030430">
    <property type="term" value="C:host cell cytoplasm"/>
    <property type="evidence" value="ECO:0007669"/>
    <property type="project" value="UniProtKB-SubCell"/>
</dbReference>
<evidence type="ECO:0000256" key="2">
    <source>
        <dbReference type="ARBA" id="ARBA00023200"/>
    </source>
</evidence>
<evidence type="ECO:0000313" key="4">
    <source>
        <dbReference type="EMBL" id="QKF54506.1"/>
    </source>
</evidence>
<organism evidence="4">
    <name type="scientific">Hepacivirus hominis</name>
    <dbReference type="NCBI Taxonomy" id="3052230"/>
    <lineage>
        <taxon>Viruses</taxon>
        <taxon>Riboviria</taxon>
        <taxon>Orthornavirae</taxon>
        <taxon>Kitrinoviricota</taxon>
        <taxon>Flasuviricetes</taxon>
        <taxon>Amarillovirales</taxon>
        <taxon>Flaviviridae</taxon>
        <taxon>Hepacivirus</taxon>
    </lineage>
</organism>
<evidence type="ECO:0000259" key="3">
    <source>
        <dbReference type="Pfam" id="PF01543"/>
    </source>
</evidence>
<comment type="subcellular location">
    <subcellularLocation>
        <location evidence="1">Host cytoplasm</location>
    </subcellularLocation>
</comment>
<dbReference type="EMBL" id="MT113069">
    <property type="protein sequence ID" value="QKF54506.1"/>
    <property type="molecule type" value="Genomic_RNA"/>
</dbReference>
<protein>
    <submittedName>
        <fullName evidence="4">Protein F</fullName>
    </submittedName>
</protein>
<dbReference type="Pfam" id="PF01543">
    <property type="entry name" value="HCV_capsid"/>
    <property type="match status" value="1"/>
</dbReference>
<dbReference type="GO" id="GO:0019028">
    <property type="term" value="C:viral capsid"/>
    <property type="evidence" value="ECO:0007669"/>
    <property type="project" value="InterPro"/>
</dbReference>
<keyword evidence="2" id="KW-1035">Host cytoplasm</keyword>
<gene>
    <name evidence="4" type="primary">POLY</name>
</gene>